<evidence type="ECO:0000256" key="11">
    <source>
        <dbReference type="ARBA" id="ARBA00066468"/>
    </source>
</evidence>
<dbReference type="CDD" id="cd00515">
    <property type="entry name" value="HAM1"/>
    <property type="match status" value="1"/>
</dbReference>
<comment type="caution">
    <text evidence="17">The sequence shown here is derived from an EMBL/GenBank/DDBJ whole genome shotgun (WGS) entry which is preliminary data.</text>
</comment>
<evidence type="ECO:0000256" key="10">
    <source>
        <dbReference type="ARBA" id="ARBA00052017"/>
    </source>
</evidence>
<dbReference type="PANTHER" id="PTHR11067:SF9">
    <property type="entry name" value="INOSINE TRIPHOSPHATE PYROPHOSPHATASE"/>
    <property type="match status" value="1"/>
</dbReference>
<evidence type="ECO:0000256" key="1">
    <source>
        <dbReference type="ARBA" id="ARBA00001946"/>
    </source>
</evidence>
<evidence type="ECO:0000256" key="6">
    <source>
        <dbReference type="ARBA" id="ARBA00022801"/>
    </source>
</evidence>
<evidence type="ECO:0000256" key="5">
    <source>
        <dbReference type="ARBA" id="ARBA00022741"/>
    </source>
</evidence>
<dbReference type="NCBIfam" id="TIGR00042">
    <property type="entry name" value="RdgB/HAM1 family non-canonical purine NTP pyrophosphatase"/>
    <property type="match status" value="1"/>
</dbReference>
<evidence type="ECO:0000256" key="9">
    <source>
        <dbReference type="ARBA" id="ARBA00051875"/>
    </source>
</evidence>
<sequence>MCRSHGDADKSSRKVGLAAMKKLLLATRNKGKIEEFHRILEEIAPGEIELVGLDQFPDLADVEETGATFEENALLKARQMSAATGLPAIADDSGLCVDALGGDPGIFSARWSGVHGDDEANLRKVLDQIKDVPDSDRTAYFICVTALVLVDGASHCEEGRFHGRLLHHPVGENGFGYDPIFSPDGYSISSAQMSAADKDAISHRGKALRAIAPHVRKMVAELG</sequence>
<comment type="subunit">
    <text evidence="3">Homodimer.</text>
</comment>
<evidence type="ECO:0000256" key="3">
    <source>
        <dbReference type="ARBA" id="ARBA00011738"/>
    </source>
</evidence>
<comment type="similarity">
    <text evidence="2">Belongs to the HAM1 NTPase family.</text>
</comment>
<evidence type="ECO:0000256" key="7">
    <source>
        <dbReference type="ARBA" id="ARBA00022842"/>
    </source>
</evidence>
<evidence type="ECO:0000256" key="13">
    <source>
        <dbReference type="ARBA" id="ARBA00075987"/>
    </source>
</evidence>
<gene>
    <name evidence="17" type="ORF">GM50_19185</name>
</gene>
<protein>
    <recommendedName>
        <fullName evidence="12">dITP/XTP pyrophosphatase</fullName>
        <ecNumber evidence="11">3.6.1.66</ecNumber>
    </recommendedName>
    <alternativeName>
        <fullName evidence="13">Non-canonical purine NTP pyrophosphatase</fullName>
    </alternativeName>
    <alternativeName>
        <fullName evidence="14">Non-standard purine NTP pyrophosphatase</fullName>
    </alternativeName>
    <alternativeName>
        <fullName evidence="16">Nucleoside-triphosphate diphosphatase</fullName>
    </alternativeName>
    <alternativeName>
        <fullName evidence="15">Nucleoside-triphosphate pyrophosphatase</fullName>
    </alternativeName>
</protein>
<keyword evidence="8" id="KW-0546">Nucleotide metabolism</keyword>
<dbReference type="GO" id="GO:0017111">
    <property type="term" value="F:ribonucleoside triphosphate phosphatase activity"/>
    <property type="evidence" value="ECO:0007669"/>
    <property type="project" value="InterPro"/>
</dbReference>
<comment type="catalytic activity">
    <reaction evidence="9">
        <text>dITP + H2O = dIMP + diphosphate + H(+)</text>
        <dbReference type="Rhea" id="RHEA:28342"/>
        <dbReference type="ChEBI" id="CHEBI:15377"/>
        <dbReference type="ChEBI" id="CHEBI:15378"/>
        <dbReference type="ChEBI" id="CHEBI:33019"/>
        <dbReference type="ChEBI" id="CHEBI:61194"/>
        <dbReference type="ChEBI" id="CHEBI:61382"/>
        <dbReference type="EC" id="3.6.1.66"/>
    </reaction>
</comment>
<comment type="cofactor">
    <cofactor evidence="1">
        <name>Mg(2+)</name>
        <dbReference type="ChEBI" id="CHEBI:18420"/>
    </cofactor>
</comment>
<dbReference type="AlphaFoldDB" id="A0A094PY45"/>
<reference evidence="17" key="1">
    <citation type="submission" date="2014-05" db="EMBL/GenBank/DDBJ databases">
        <title>Key roles for freshwater Actinobacteria revealed by deep metagenomic sequencing.</title>
        <authorList>
            <person name="Ghai R."/>
            <person name="Mizuno C.M."/>
            <person name="Picazo A."/>
            <person name="Camacho A."/>
            <person name="Rodriguez-Valera F."/>
        </authorList>
    </citation>
    <scope>NUCLEOTIDE SEQUENCE</scope>
</reference>
<evidence type="ECO:0000256" key="16">
    <source>
        <dbReference type="ARBA" id="ARBA00083635"/>
    </source>
</evidence>
<evidence type="ECO:0000256" key="4">
    <source>
        <dbReference type="ARBA" id="ARBA00022723"/>
    </source>
</evidence>
<dbReference type="EC" id="3.6.1.66" evidence="11"/>
<dbReference type="PANTHER" id="PTHR11067">
    <property type="entry name" value="INOSINE TRIPHOSPHATE PYROPHOSPHATASE/HAM1 PROTEIN"/>
    <property type="match status" value="1"/>
</dbReference>
<dbReference type="Pfam" id="PF01725">
    <property type="entry name" value="Ham1p_like"/>
    <property type="match status" value="1"/>
</dbReference>
<keyword evidence="7" id="KW-0460">Magnesium</keyword>
<evidence type="ECO:0000256" key="12">
    <source>
        <dbReference type="ARBA" id="ARBA00071289"/>
    </source>
</evidence>
<dbReference type="InterPro" id="IPR020922">
    <property type="entry name" value="dITP/XTP_pyrophosphatase"/>
</dbReference>
<evidence type="ECO:0000256" key="8">
    <source>
        <dbReference type="ARBA" id="ARBA00023080"/>
    </source>
</evidence>
<organism evidence="17">
    <name type="scientific">freshwater metagenome</name>
    <dbReference type="NCBI Taxonomy" id="449393"/>
    <lineage>
        <taxon>unclassified sequences</taxon>
        <taxon>metagenomes</taxon>
        <taxon>ecological metagenomes</taxon>
    </lineage>
</organism>
<dbReference type="InterPro" id="IPR002637">
    <property type="entry name" value="RdgB/HAM1"/>
</dbReference>
<dbReference type="EMBL" id="JNSK01000121">
    <property type="protein sequence ID" value="KGA14679.1"/>
    <property type="molecule type" value="Genomic_DNA"/>
</dbReference>
<dbReference type="GO" id="GO:0000166">
    <property type="term" value="F:nucleotide binding"/>
    <property type="evidence" value="ECO:0007669"/>
    <property type="project" value="UniProtKB-KW"/>
</dbReference>
<dbReference type="GO" id="GO:0009117">
    <property type="term" value="P:nucleotide metabolic process"/>
    <property type="evidence" value="ECO:0007669"/>
    <property type="project" value="UniProtKB-KW"/>
</dbReference>
<evidence type="ECO:0000256" key="2">
    <source>
        <dbReference type="ARBA" id="ARBA00008023"/>
    </source>
</evidence>
<proteinExistence type="inferred from homology"/>
<comment type="catalytic activity">
    <reaction evidence="10">
        <text>XTP + H2O = XMP + diphosphate + H(+)</text>
        <dbReference type="Rhea" id="RHEA:28610"/>
        <dbReference type="ChEBI" id="CHEBI:15377"/>
        <dbReference type="ChEBI" id="CHEBI:15378"/>
        <dbReference type="ChEBI" id="CHEBI:33019"/>
        <dbReference type="ChEBI" id="CHEBI:57464"/>
        <dbReference type="ChEBI" id="CHEBI:61314"/>
        <dbReference type="EC" id="3.6.1.66"/>
    </reaction>
</comment>
<dbReference type="GO" id="GO:0036220">
    <property type="term" value="F:ITP diphosphatase activity"/>
    <property type="evidence" value="ECO:0007669"/>
    <property type="project" value="UniProtKB-EC"/>
</dbReference>
<name>A0A094PY45_9ZZZZ</name>
<keyword evidence="6" id="KW-0378">Hydrolase</keyword>
<dbReference type="GO" id="GO:0046872">
    <property type="term" value="F:metal ion binding"/>
    <property type="evidence" value="ECO:0007669"/>
    <property type="project" value="UniProtKB-KW"/>
</dbReference>
<evidence type="ECO:0000256" key="14">
    <source>
        <dbReference type="ARBA" id="ARBA00078805"/>
    </source>
</evidence>
<dbReference type="HAMAP" id="MF_01405">
    <property type="entry name" value="Non_canon_purine_NTPase"/>
    <property type="match status" value="1"/>
</dbReference>
<dbReference type="InterPro" id="IPR029001">
    <property type="entry name" value="ITPase-like_fam"/>
</dbReference>
<accession>A0A094PY45</accession>
<evidence type="ECO:0000256" key="15">
    <source>
        <dbReference type="ARBA" id="ARBA00083186"/>
    </source>
</evidence>
<evidence type="ECO:0000313" key="17">
    <source>
        <dbReference type="EMBL" id="KGA14679.1"/>
    </source>
</evidence>
<dbReference type="SUPFAM" id="SSF52972">
    <property type="entry name" value="ITPase-like"/>
    <property type="match status" value="1"/>
</dbReference>
<keyword evidence="5" id="KW-0547">Nucleotide-binding</keyword>
<dbReference type="GO" id="GO:0009146">
    <property type="term" value="P:purine nucleoside triphosphate catabolic process"/>
    <property type="evidence" value="ECO:0007669"/>
    <property type="project" value="UniProtKB-ARBA"/>
</dbReference>
<dbReference type="Gene3D" id="3.90.950.10">
    <property type="match status" value="1"/>
</dbReference>
<keyword evidence="4" id="KW-0479">Metal-binding</keyword>
<dbReference type="GO" id="GO:0035870">
    <property type="term" value="F:dITP diphosphatase activity"/>
    <property type="evidence" value="ECO:0007669"/>
    <property type="project" value="UniProtKB-ARBA"/>
</dbReference>
<dbReference type="GO" id="GO:0036222">
    <property type="term" value="F:XTP diphosphatase activity"/>
    <property type="evidence" value="ECO:0007669"/>
    <property type="project" value="UniProtKB-ARBA"/>
</dbReference>
<dbReference type="FunFam" id="3.90.950.10:FF:000001">
    <property type="entry name" value="dITP/XTP pyrophosphatase"/>
    <property type="match status" value="1"/>
</dbReference>
<dbReference type="GO" id="GO:0005829">
    <property type="term" value="C:cytosol"/>
    <property type="evidence" value="ECO:0007669"/>
    <property type="project" value="TreeGrafter"/>
</dbReference>